<protein>
    <submittedName>
        <fullName evidence="1">Uncharacterized protein</fullName>
    </submittedName>
</protein>
<dbReference type="AlphaFoldDB" id="A0A3N4KL66"/>
<proteinExistence type="predicted"/>
<evidence type="ECO:0000313" key="1">
    <source>
        <dbReference type="EMBL" id="RPB11270.1"/>
    </source>
</evidence>
<gene>
    <name evidence="1" type="ORF">P167DRAFT_230450</name>
</gene>
<dbReference type="Proteomes" id="UP000277580">
    <property type="component" value="Unassembled WGS sequence"/>
</dbReference>
<keyword evidence="2" id="KW-1185">Reference proteome</keyword>
<evidence type="ECO:0000313" key="2">
    <source>
        <dbReference type="Proteomes" id="UP000277580"/>
    </source>
</evidence>
<dbReference type="OrthoDB" id="289721at2759"/>
<accession>A0A3N4KL66</accession>
<reference evidence="1 2" key="1">
    <citation type="journal article" date="2018" name="Nat. Ecol. Evol.">
        <title>Pezizomycetes genomes reveal the molecular basis of ectomycorrhizal truffle lifestyle.</title>
        <authorList>
            <person name="Murat C."/>
            <person name="Payen T."/>
            <person name="Noel B."/>
            <person name="Kuo A."/>
            <person name="Morin E."/>
            <person name="Chen J."/>
            <person name="Kohler A."/>
            <person name="Krizsan K."/>
            <person name="Balestrini R."/>
            <person name="Da Silva C."/>
            <person name="Montanini B."/>
            <person name="Hainaut M."/>
            <person name="Levati E."/>
            <person name="Barry K.W."/>
            <person name="Belfiori B."/>
            <person name="Cichocki N."/>
            <person name="Clum A."/>
            <person name="Dockter R.B."/>
            <person name="Fauchery L."/>
            <person name="Guy J."/>
            <person name="Iotti M."/>
            <person name="Le Tacon F."/>
            <person name="Lindquist E.A."/>
            <person name="Lipzen A."/>
            <person name="Malagnac F."/>
            <person name="Mello A."/>
            <person name="Molinier V."/>
            <person name="Miyauchi S."/>
            <person name="Poulain J."/>
            <person name="Riccioni C."/>
            <person name="Rubini A."/>
            <person name="Sitrit Y."/>
            <person name="Splivallo R."/>
            <person name="Traeger S."/>
            <person name="Wang M."/>
            <person name="Zifcakova L."/>
            <person name="Wipf D."/>
            <person name="Zambonelli A."/>
            <person name="Paolocci F."/>
            <person name="Nowrousian M."/>
            <person name="Ottonello S."/>
            <person name="Baldrian P."/>
            <person name="Spatafora J.W."/>
            <person name="Henrissat B."/>
            <person name="Nagy L.G."/>
            <person name="Aury J.M."/>
            <person name="Wincker P."/>
            <person name="Grigoriev I.V."/>
            <person name="Bonfante P."/>
            <person name="Martin F.M."/>
        </authorList>
    </citation>
    <scope>NUCLEOTIDE SEQUENCE [LARGE SCALE GENOMIC DNA]</scope>
    <source>
        <strain evidence="1 2">CCBAS932</strain>
    </source>
</reference>
<sequence>MLDLLLNTSIFLQLDGPHGDQYDVAKANYYQLAGPSLSDFLNNPVAQPVPPLHTSSTRPAGAGAPLKRCLSEIEGAGAKNIDKKIRPNRLRPAAAEGLKLTNTTNITNRSGTTTPAITNDKGGVKRLHSAVVQRDLRTPGEIIFVRSRMFYSKPAYNGRGEVQFGLRHIHVLNRYPDPSVNSHTVQILKYIFPRQFNLHNAFTSIVDRRETVQPLKDYTMREKEIAAVAALSAL</sequence>
<name>A0A3N4KL66_9PEZI</name>
<dbReference type="STRING" id="1392247.A0A3N4KL66"/>
<dbReference type="EMBL" id="ML119137">
    <property type="protein sequence ID" value="RPB11270.1"/>
    <property type="molecule type" value="Genomic_DNA"/>
</dbReference>
<organism evidence="1 2">
    <name type="scientific">Morchella conica CCBAS932</name>
    <dbReference type="NCBI Taxonomy" id="1392247"/>
    <lineage>
        <taxon>Eukaryota</taxon>
        <taxon>Fungi</taxon>
        <taxon>Dikarya</taxon>
        <taxon>Ascomycota</taxon>
        <taxon>Pezizomycotina</taxon>
        <taxon>Pezizomycetes</taxon>
        <taxon>Pezizales</taxon>
        <taxon>Morchellaceae</taxon>
        <taxon>Morchella</taxon>
    </lineage>
</organism>
<dbReference type="InParanoid" id="A0A3N4KL66"/>